<name>A0A8J2X8R9_ZYGB2</name>
<keyword evidence="6" id="KW-1185">Reference proteome</keyword>
<dbReference type="Pfam" id="PF03810">
    <property type="entry name" value="IBN_N"/>
    <property type="match status" value="1"/>
</dbReference>
<evidence type="ECO:0000256" key="1">
    <source>
        <dbReference type="ARBA" id="ARBA00004123"/>
    </source>
</evidence>
<dbReference type="PROSITE" id="PS50166">
    <property type="entry name" value="IMPORTIN_B_NT"/>
    <property type="match status" value="1"/>
</dbReference>
<organism evidence="5 6">
    <name type="scientific">Zygosaccharomyces bailii (strain CLIB 213 / ATCC 58445 / CBS 680 / BCRC 21525 / NBRC 1098 / NCYC 1416 / NRRL Y-2227)</name>
    <dbReference type="NCBI Taxonomy" id="1333698"/>
    <lineage>
        <taxon>Eukaryota</taxon>
        <taxon>Fungi</taxon>
        <taxon>Dikarya</taxon>
        <taxon>Ascomycota</taxon>
        <taxon>Saccharomycotina</taxon>
        <taxon>Saccharomycetes</taxon>
        <taxon>Saccharomycetales</taxon>
        <taxon>Saccharomycetaceae</taxon>
        <taxon>Zygosaccharomyces</taxon>
    </lineage>
</organism>
<proteinExistence type="predicted"/>
<evidence type="ECO:0000256" key="3">
    <source>
        <dbReference type="ARBA" id="ARBA00023242"/>
    </source>
</evidence>
<dbReference type="SUPFAM" id="SSF48371">
    <property type="entry name" value="ARM repeat"/>
    <property type="match status" value="1"/>
</dbReference>
<evidence type="ECO:0000313" key="5">
    <source>
        <dbReference type="EMBL" id="CDF89742.1"/>
    </source>
</evidence>
<sequence>MFDTRSLIWEAQSPKDDVRKAAEARLIELCDADASRVFVEFARVSANPNEQLPCRQFALLALRKLVTMYWSPGFESFRGQSTVDIESRRIVRNILLQLCLDDEQVGKIRNGASYCVVQISAVDFPDQWPELLTEVYNAILKHSLAAMRLLTEIYDDVISEEMFFEEGIGLETLRIIFEVVSDSRASLEAQLAAFDVLRCCLVQMSAVDGSTTTKRKEFTFHACKEILRMWSEFLASNSVSSEKLHLSARGKVYEGLTLLKNEFSRKIVASSFGRELKALTIRDLDTAAQIYIDMIQENLDQEQLKAMNEYTVHVLEFLSAICDLHFTQEELESVLTSLSNLCCLDNNTTEQWLEDFNTFVSKETGLVPSFTIRDQAAEFMASLSDSDYSVALDLMLNELSQIQNFNEGWIFNESLLFLLQSLLLNECDTMEPVDKLLDTLALLGDIFNHSLPCIFVYCRVSLVIPKLLEKFMDNIPNVKNLVKDFLFVSLDYALSKANTVIRSAALIAFTYYAYFAELPSVLGPENCLQIQEKILGLITEIFPESEDDTDGVLMEVLNSVIDCNFEGASKETVCHTEFNLVFAISAKNPSNIQAAVESQECLDKLLKRVDSKIYAGFWQVCFPPMLNVLSGSAEISFDYSPLLSLTLQFLVILMKRKPEDEILSANICNNVFEPLQMVLNSSKDEEIIQLATEALGYLIYNTETSVVLPRLRSIINILDRLLSPEVPDEGAMNIGSLTVTVFSKFSDQIQDLIPMILEAAAIRLIQATNISTTQNLLSVFCYVTCADAQQTVDFLFSTTIDGNNGLMLVIPKWLESFDVVRGEKRTKENIVALSKLYFLNDQRLASMKVNGDLLPHESDIIITRSKAKSLPDRYTQVSAYQKIVKLFISELEFRGKHQDPQLLMAGTSMNFGYNPLDTRTMESTEEGEGEDDWEDVDGPLEYEQLKHYANEADDSGHEDLDEECLNGILRHLDSRNVQELLVDFFKEVASKNVSGFQEIYNSLSSNEREILSQNLI</sequence>
<dbReference type="PANTHER" id="PTHR10997">
    <property type="entry name" value="IMPORTIN-7, 8, 11"/>
    <property type="match status" value="1"/>
</dbReference>
<dbReference type="InterPro" id="IPR016024">
    <property type="entry name" value="ARM-type_fold"/>
</dbReference>
<evidence type="ECO:0000259" key="4">
    <source>
        <dbReference type="PROSITE" id="PS50166"/>
    </source>
</evidence>
<dbReference type="GO" id="GO:0031267">
    <property type="term" value="F:small GTPase binding"/>
    <property type="evidence" value="ECO:0007669"/>
    <property type="project" value="InterPro"/>
</dbReference>
<reference evidence="6" key="1">
    <citation type="journal article" date="2013" name="Genome Announc.">
        <title>Genome sequence of the food spoilage yeast Zygosaccharomyces bailii CLIB 213(T).</title>
        <authorList>
            <person name="Galeote V."/>
            <person name="Bigey F."/>
            <person name="Devillers H."/>
            <person name="Neuveglise C."/>
            <person name="Dequin S."/>
        </authorList>
    </citation>
    <scope>NUCLEOTIDE SEQUENCE [LARGE SCALE GENOMIC DNA]</scope>
    <source>
        <strain evidence="6">CLIB 213 / ATCC 58445 / CBS 680 / CCRC 21525 / NBRC 1098 / NCYC 1416 / NRRL Y-2227</strain>
    </source>
</reference>
<evidence type="ECO:0000313" key="6">
    <source>
        <dbReference type="Proteomes" id="UP000019375"/>
    </source>
</evidence>
<dbReference type="GO" id="GO:0005635">
    <property type="term" value="C:nuclear envelope"/>
    <property type="evidence" value="ECO:0007669"/>
    <property type="project" value="TreeGrafter"/>
</dbReference>
<dbReference type="Gene3D" id="1.25.10.10">
    <property type="entry name" value="Leucine-rich Repeat Variant"/>
    <property type="match status" value="1"/>
</dbReference>
<protein>
    <submittedName>
        <fullName evidence="5">ZYBA0S05-00650g1_1</fullName>
    </submittedName>
</protein>
<dbReference type="AlphaFoldDB" id="A0A8J2X8R9"/>
<dbReference type="GO" id="GO:0005829">
    <property type="term" value="C:cytosol"/>
    <property type="evidence" value="ECO:0007669"/>
    <property type="project" value="TreeGrafter"/>
</dbReference>
<keyword evidence="2" id="KW-0813">Transport</keyword>
<dbReference type="GO" id="GO:0006606">
    <property type="term" value="P:protein import into nucleus"/>
    <property type="evidence" value="ECO:0007669"/>
    <property type="project" value="TreeGrafter"/>
</dbReference>
<keyword evidence="3" id="KW-0539">Nucleus</keyword>
<dbReference type="InterPro" id="IPR011989">
    <property type="entry name" value="ARM-like"/>
</dbReference>
<comment type="subcellular location">
    <subcellularLocation>
        <location evidence="1">Nucleus</location>
    </subcellularLocation>
</comment>
<dbReference type="EMBL" id="HG316458">
    <property type="protein sequence ID" value="CDF89742.1"/>
    <property type="molecule type" value="Genomic_DNA"/>
</dbReference>
<evidence type="ECO:0000256" key="2">
    <source>
        <dbReference type="ARBA" id="ARBA00022448"/>
    </source>
</evidence>
<dbReference type="PANTHER" id="PTHR10997:SF9">
    <property type="entry name" value="IMPORTIN-9"/>
    <property type="match status" value="1"/>
</dbReference>
<gene>
    <name evidence="5" type="ORF">BN860_00650g</name>
</gene>
<feature type="domain" description="Importin N-terminal" evidence="4">
    <location>
        <begin position="22"/>
        <end position="101"/>
    </location>
</feature>
<dbReference type="Proteomes" id="UP000019375">
    <property type="component" value="Unassembled WGS sequence"/>
</dbReference>
<dbReference type="InterPro" id="IPR001494">
    <property type="entry name" value="Importin-beta_N"/>
</dbReference>
<dbReference type="OrthoDB" id="431626at2759"/>
<accession>A0A8J2X8R9</accession>